<comment type="caution">
    <text evidence="9">The sequence shown here is derived from an EMBL/GenBank/DDBJ whole genome shotgun (WGS) entry which is preliminary data.</text>
</comment>
<keyword evidence="2" id="KW-1277">Toxin-antitoxin system</keyword>
<evidence type="ECO:0000259" key="8">
    <source>
        <dbReference type="Pfam" id="PF01850"/>
    </source>
</evidence>
<protein>
    <submittedName>
        <fullName evidence="9">Type II toxin-antitoxin system VapC family toxin</fullName>
    </submittedName>
</protein>
<organism evidence="9 10">
    <name type="scientific">Endozoicomonas gorgoniicola</name>
    <dbReference type="NCBI Taxonomy" id="1234144"/>
    <lineage>
        <taxon>Bacteria</taxon>
        <taxon>Pseudomonadati</taxon>
        <taxon>Pseudomonadota</taxon>
        <taxon>Gammaproteobacteria</taxon>
        <taxon>Oceanospirillales</taxon>
        <taxon>Endozoicomonadaceae</taxon>
        <taxon>Endozoicomonas</taxon>
    </lineage>
</organism>
<evidence type="ECO:0000256" key="1">
    <source>
        <dbReference type="ARBA" id="ARBA00001946"/>
    </source>
</evidence>
<dbReference type="RefSeq" id="WP_262568175.1">
    <property type="nucleotide sequence ID" value="NZ_JAPFCC010000001.1"/>
</dbReference>
<dbReference type="Gene3D" id="3.40.50.1010">
    <property type="entry name" value="5'-nuclease"/>
    <property type="match status" value="1"/>
</dbReference>
<name>A0ABT3MVC5_9GAMM</name>
<feature type="domain" description="PIN" evidence="8">
    <location>
        <begin position="4"/>
        <end position="119"/>
    </location>
</feature>
<keyword evidence="4" id="KW-0479">Metal-binding</keyword>
<comment type="similarity">
    <text evidence="7">Belongs to the PINc/VapC protein family.</text>
</comment>
<keyword evidence="3" id="KW-0540">Nuclease</keyword>
<evidence type="ECO:0000256" key="5">
    <source>
        <dbReference type="ARBA" id="ARBA00022801"/>
    </source>
</evidence>
<evidence type="ECO:0000256" key="3">
    <source>
        <dbReference type="ARBA" id="ARBA00022722"/>
    </source>
</evidence>
<keyword evidence="10" id="KW-1185">Reference proteome</keyword>
<evidence type="ECO:0000256" key="7">
    <source>
        <dbReference type="ARBA" id="ARBA00038093"/>
    </source>
</evidence>
<gene>
    <name evidence="9" type="ORF">NX722_11985</name>
</gene>
<evidence type="ECO:0000256" key="2">
    <source>
        <dbReference type="ARBA" id="ARBA00022649"/>
    </source>
</evidence>
<dbReference type="EMBL" id="JAPFCC010000001">
    <property type="protein sequence ID" value="MCW7553341.1"/>
    <property type="molecule type" value="Genomic_DNA"/>
</dbReference>
<evidence type="ECO:0000256" key="6">
    <source>
        <dbReference type="ARBA" id="ARBA00022842"/>
    </source>
</evidence>
<dbReference type="InterPro" id="IPR002716">
    <property type="entry name" value="PIN_dom"/>
</dbReference>
<evidence type="ECO:0000313" key="10">
    <source>
        <dbReference type="Proteomes" id="UP001209854"/>
    </source>
</evidence>
<evidence type="ECO:0000313" key="9">
    <source>
        <dbReference type="EMBL" id="MCW7553341.1"/>
    </source>
</evidence>
<keyword evidence="6" id="KW-0460">Magnesium</keyword>
<dbReference type="SUPFAM" id="SSF88723">
    <property type="entry name" value="PIN domain-like"/>
    <property type="match status" value="1"/>
</dbReference>
<keyword evidence="5" id="KW-0378">Hydrolase</keyword>
<dbReference type="Pfam" id="PF01850">
    <property type="entry name" value="PIN"/>
    <property type="match status" value="1"/>
</dbReference>
<evidence type="ECO:0000256" key="4">
    <source>
        <dbReference type="ARBA" id="ARBA00022723"/>
    </source>
</evidence>
<proteinExistence type="inferred from homology"/>
<comment type="cofactor">
    <cofactor evidence="1">
        <name>Mg(2+)</name>
        <dbReference type="ChEBI" id="CHEBI:18420"/>
    </cofactor>
</comment>
<reference evidence="9 10" key="1">
    <citation type="submission" date="2022-10" db="EMBL/GenBank/DDBJ databases">
        <title>High-quality genome sequences of two octocoral-associated bacteria, Endozoicomonas euniceicola EF212 and Endozoicomonas gorgoniicola PS125.</title>
        <authorList>
            <person name="Chiou Y.-J."/>
            <person name="Chen Y.-H."/>
        </authorList>
    </citation>
    <scope>NUCLEOTIDE SEQUENCE [LARGE SCALE GENOMIC DNA]</scope>
    <source>
        <strain evidence="9 10">PS125</strain>
    </source>
</reference>
<dbReference type="InterPro" id="IPR029060">
    <property type="entry name" value="PIN-like_dom_sf"/>
</dbReference>
<dbReference type="PANTHER" id="PTHR33653">
    <property type="entry name" value="RIBONUCLEASE VAPC2"/>
    <property type="match status" value="1"/>
</dbReference>
<accession>A0ABT3MVC5</accession>
<dbReference type="InterPro" id="IPR050556">
    <property type="entry name" value="Type_II_TA_system_RNase"/>
</dbReference>
<dbReference type="PANTHER" id="PTHR33653:SF1">
    <property type="entry name" value="RIBONUCLEASE VAPC2"/>
    <property type="match status" value="1"/>
</dbReference>
<sequence length="137" mass="15527">MKTILLDTCVILDILDQETNWHQWSKNTLRELSHTSNLVINPIIFSELCAGMASPQEVLAMLKSLTITEQPLTHEALFLAAKAFLQYRRRGGSKTGVLPDFFIGAQAAVCSWELMSRDKGRYTSYFPTVRMILPEVH</sequence>
<dbReference type="Proteomes" id="UP001209854">
    <property type="component" value="Unassembled WGS sequence"/>
</dbReference>